<dbReference type="GO" id="GO:0017046">
    <property type="term" value="F:peptide hormone binding"/>
    <property type="evidence" value="ECO:0007669"/>
    <property type="project" value="TreeGrafter"/>
</dbReference>
<keyword evidence="4" id="KW-0472">Membrane</keyword>
<organism evidence="6 7">
    <name type="scientific">Owenia fusiformis</name>
    <name type="common">Polychaete worm</name>
    <dbReference type="NCBI Taxonomy" id="6347"/>
    <lineage>
        <taxon>Eukaryota</taxon>
        <taxon>Metazoa</taxon>
        <taxon>Spiralia</taxon>
        <taxon>Lophotrochozoa</taxon>
        <taxon>Annelida</taxon>
        <taxon>Polychaeta</taxon>
        <taxon>Sedentaria</taxon>
        <taxon>Canalipalpata</taxon>
        <taxon>Sabellida</taxon>
        <taxon>Oweniida</taxon>
        <taxon>Oweniidae</taxon>
        <taxon>Owenia</taxon>
    </lineage>
</organism>
<dbReference type="PANTHER" id="PTHR44755">
    <property type="entry name" value="NATRIURETIC PEPTIDE RECEPTOR 3-RELATED"/>
    <property type="match status" value="1"/>
</dbReference>
<dbReference type="PANTHER" id="PTHR44755:SF8">
    <property type="entry name" value="RECEPTOR LIGAND BINDING REGION DOMAIN-CONTAINING PROTEIN"/>
    <property type="match status" value="1"/>
</dbReference>
<feature type="domain" description="Receptor ligand binding region" evidence="5">
    <location>
        <begin position="17"/>
        <end position="119"/>
    </location>
</feature>
<evidence type="ECO:0000313" key="7">
    <source>
        <dbReference type="Proteomes" id="UP000749559"/>
    </source>
</evidence>
<dbReference type="Gene3D" id="3.40.50.2300">
    <property type="match status" value="2"/>
</dbReference>
<dbReference type="Proteomes" id="UP000749559">
    <property type="component" value="Unassembled WGS sequence"/>
</dbReference>
<name>A0A8S4P5T5_OWEFU</name>
<dbReference type="InterPro" id="IPR052612">
    <property type="entry name" value="ANP_Clearance_Receptor"/>
</dbReference>
<comment type="subcellular location">
    <subcellularLocation>
        <location evidence="1">Membrane</location>
    </subcellularLocation>
</comment>
<accession>A0A8S4P5T5</accession>
<evidence type="ECO:0000256" key="4">
    <source>
        <dbReference type="ARBA" id="ARBA00023136"/>
    </source>
</evidence>
<protein>
    <recommendedName>
        <fullName evidence="5">Receptor ligand binding region domain-containing protein</fullName>
    </recommendedName>
</protein>
<dbReference type="InterPro" id="IPR001828">
    <property type="entry name" value="ANF_lig-bd_rcpt"/>
</dbReference>
<dbReference type="EMBL" id="CAIIXF020000007">
    <property type="protein sequence ID" value="CAH1789607.1"/>
    <property type="molecule type" value="Genomic_DNA"/>
</dbReference>
<proteinExistence type="predicted"/>
<gene>
    <name evidence="6" type="ORF">OFUS_LOCUS14937</name>
</gene>
<dbReference type="SUPFAM" id="SSF53822">
    <property type="entry name" value="Periplasmic binding protein-like I"/>
    <property type="match status" value="1"/>
</dbReference>
<dbReference type="InterPro" id="IPR028082">
    <property type="entry name" value="Peripla_BP_I"/>
</dbReference>
<keyword evidence="3" id="KW-1133">Transmembrane helix</keyword>
<dbReference type="GO" id="GO:0016020">
    <property type="term" value="C:membrane"/>
    <property type="evidence" value="ECO:0007669"/>
    <property type="project" value="UniProtKB-SubCell"/>
</dbReference>
<reference evidence="6" key="1">
    <citation type="submission" date="2022-03" db="EMBL/GenBank/DDBJ databases">
        <authorList>
            <person name="Martin C."/>
        </authorList>
    </citation>
    <scope>NUCLEOTIDE SEQUENCE</scope>
</reference>
<evidence type="ECO:0000256" key="2">
    <source>
        <dbReference type="ARBA" id="ARBA00022692"/>
    </source>
</evidence>
<evidence type="ECO:0000256" key="1">
    <source>
        <dbReference type="ARBA" id="ARBA00004370"/>
    </source>
</evidence>
<dbReference type="GO" id="GO:0038023">
    <property type="term" value="F:signaling receptor activity"/>
    <property type="evidence" value="ECO:0007669"/>
    <property type="project" value="TreeGrafter"/>
</dbReference>
<evidence type="ECO:0000256" key="3">
    <source>
        <dbReference type="ARBA" id="ARBA00022989"/>
    </source>
</evidence>
<dbReference type="AlphaFoldDB" id="A0A8S4P5T5"/>
<dbReference type="Pfam" id="PF01094">
    <property type="entry name" value="ANF_receptor"/>
    <property type="match status" value="1"/>
</dbReference>
<sequence>MSTNLMFFWVRVVNMHSPPVARYNKLWGLPIITLGGLKSSFGNEDDFPILTRIVAPHIKLSFAMVKLLLEFNYYHVSLIWHTNFHDRSKDNSECNDVMVELIQIMQDLSTIHNVFEIDPYISIIDDQYLDDYDLNAIVGKIKNHSR</sequence>
<keyword evidence="2" id="KW-0812">Transmembrane</keyword>
<feature type="non-terminal residue" evidence="6">
    <location>
        <position position="146"/>
    </location>
</feature>
<evidence type="ECO:0000259" key="5">
    <source>
        <dbReference type="Pfam" id="PF01094"/>
    </source>
</evidence>
<comment type="caution">
    <text evidence="6">The sequence shown here is derived from an EMBL/GenBank/DDBJ whole genome shotgun (WGS) entry which is preliminary data.</text>
</comment>
<dbReference type="GO" id="GO:0007165">
    <property type="term" value="P:signal transduction"/>
    <property type="evidence" value="ECO:0007669"/>
    <property type="project" value="TreeGrafter"/>
</dbReference>
<keyword evidence="7" id="KW-1185">Reference proteome</keyword>
<dbReference type="OrthoDB" id="302535at2759"/>
<evidence type="ECO:0000313" key="6">
    <source>
        <dbReference type="EMBL" id="CAH1789607.1"/>
    </source>
</evidence>